<sequence length="68" mass="6778">MGKKGNMIPVPTGGSGLLPKVLGALIALALLVFVVKHPTDAANWAKALAAGIGSIIDGIAAFTRQLAA</sequence>
<dbReference type="KEGG" id="amq:AMETH_0028"/>
<evidence type="ECO:0000313" key="3">
    <source>
        <dbReference type="Proteomes" id="UP000062973"/>
    </source>
</evidence>
<dbReference type="Proteomes" id="UP000062973">
    <property type="component" value="Chromosome"/>
</dbReference>
<keyword evidence="3" id="KW-1185">Reference proteome</keyword>
<dbReference type="HOGENOM" id="CLU_204338_0_0_11"/>
<name>A0A076MMP9_AMYME</name>
<evidence type="ECO:0000256" key="1">
    <source>
        <dbReference type="SAM" id="Phobius"/>
    </source>
</evidence>
<proteinExistence type="predicted"/>
<dbReference type="PATRIC" id="fig|1068978.7.peg.30"/>
<dbReference type="RefSeq" id="WP_017985974.1">
    <property type="nucleotide sequence ID" value="NZ_AQUL01000001.1"/>
</dbReference>
<keyword evidence="1" id="KW-0812">Transmembrane</keyword>
<evidence type="ECO:0000313" key="2">
    <source>
        <dbReference type="EMBL" id="AIJ20120.1"/>
    </source>
</evidence>
<keyword evidence="1" id="KW-1133">Transmembrane helix</keyword>
<reference evidence="2 3" key="1">
    <citation type="submission" date="2014-07" db="EMBL/GenBank/DDBJ databases">
        <title>Whole Genome Sequence of the Amycolatopsis methanolica 239.</title>
        <authorList>
            <person name="Tang B."/>
        </authorList>
    </citation>
    <scope>NUCLEOTIDE SEQUENCE [LARGE SCALE GENOMIC DNA]</scope>
    <source>
        <strain evidence="2 3">239</strain>
    </source>
</reference>
<protein>
    <submittedName>
        <fullName evidence="2">Uncharacterized protein</fullName>
    </submittedName>
</protein>
<dbReference type="AlphaFoldDB" id="A0A076MMP9"/>
<accession>A0A076MMP9</accession>
<gene>
    <name evidence="2" type="ORF">AMETH_0028</name>
</gene>
<organism evidence="2 3">
    <name type="scientific">Amycolatopsis methanolica 239</name>
    <dbReference type="NCBI Taxonomy" id="1068978"/>
    <lineage>
        <taxon>Bacteria</taxon>
        <taxon>Bacillati</taxon>
        <taxon>Actinomycetota</taxon>
        <taxon>Actinomycetes</taxon>
        <taxon>Pseudonocardiales</taxon>
        <taxon>Pseudonocardiaceae</taxon>
        <taxon>Amycolatopsis</taxon>
        <taxon>Amycolatopsis methanolica group</taxon>
    </lineage>
</organism>
<feature type="transmembrane region" description="Helical" evidence="1">
    <location>
        <begin position="17"/>
        <end position="35"/>
    </location>
</feature>
<dbReference type="EMBL" id="CP009110">
    <property type="protein sequence ID" value="AIJ20120.1"/>
    <property type="molecule type" value="Genomic_DNA"/>
</dbReference>
<keyword evidence="1" id="KW-0472">Membrane</keyword>